<dbReference type="GO" id="GO:0006820">
    <property type="term" value="P:monoatomic anion transport"/>
    <property type="evidence" value="ECO:0007669"/>
    <property type="project" value="TreeGrafter"/>
</dbReference>
<feature type="non-terminal residue" evidence="9">
    <location>
        <position position="346"/>
    </location>
</feature>
<gene>
    <name evidence="9" type="primary">SLC17A5</name>
    <name evidence="9" type="ORF">NPIL_74121</name>
</gene>
<dbReference type="EMBL" id="BMAW01112543">
    <property type="protein sequence ID" value="GFT53055.1"/>
    <property type="molecule type" value="Genomic_DNA"/>
</dbReference>
<keyword evidence="4 7" id="KW-1133">Transmembrane helix</keyword>
<feature type="transmembrane region" description="Helical" evidence="7">
    <location>
        <begin position="258"/>
        <end position="280"/>
    </location>
</feature>
<evidence type="ECO:0000259" key="8">
    <source>
        <dbReference type="PROSITE" id="PS50850"/>
    </source>
</evidence>
<dbReference type="Pfam" id="PF07690">
    <property type="entry name" value="MFS_1"/>
    <property type="match status" value="1"/>
</dbReference>
<feature type="transmembrane region" description="Helical" evidence="7">
    <location>
        <begin position="112"/>
        <end position="133"/>
    </location>
</feature>
<evidence type="ECO:0000313" key="10">
    <source>
        <dbReference type="Proteomes" id="UP000887013"/>
    </source>
</evidence>
<keyword evidence="3 7" id="KW-0812">Transmembrane</keyword>
<dbReference type="PANTHER" id="PTHR11662:SF399">
    <property type="entry name" value="FI19708P1-RELATED"/>
    <property type="match status" value="1"/>
</dbReference>
<dbReference type="PROSITE" id="PS50850">
    <property type="entry name" value="MFS"/>
    <property type="match status" value="1"/>
</dbReference>
<dbReference type="FunFam" id="1.20.1250.20:FF:000067">
    <property type="entry name" value="sialin isoform X2"/>
    <property type="match status" value="1"/>
</dbReference>
<evidence type="ECO:0000313" key="9">
    <source>
        <dbReference type="EMBL" id="GFT53055.1"/>
    </source>
</evidence>
<evidence type="ECO:0000256" key="2">
    <source>
        <dbReference type="ARBA" id="ARBA00022475"/>
    </source>
</evidence>
<reference evidence="9" key="1">
    <citation type="submission" date="2020-08" db="EMBL/GenBank/DDBJ databases">
        <title>Multicomponent nature underlies the extraordinary mechanical properties of spider dragline silk.</title>
        <authorList>
            <person name="Kono N."/>
            <person name="Nakamura H."/>
            <person name="Mori M."/>
            <person name="Yoshida Y."/>
            <person name="Ohtoshi R."/>
            <person name="Malay A.D."/>
            <person name="Moran D.A.P."/>
            <person name="Tomita M."/>
            <person name="Numata K."/>
            <person name="Arakawa K."/>
        </authorList>
    </citation>
    <scope>NUCLEOTIDE SEQUENCE</scope>
</reference>
<evidence type="ECO:0000256" key="5">
    <source>
        <dbReference type="ARBA" id="ARBA00023136"/>
    </source>
</evidence>
<comment type="caution">
    <text evidence="9">The sequence shown here is derived from an EMBL/GenBank/DDBJ whole genome shotgun (WGS) entry which is preliminary data.</text>
</comment>
<evidence type="ECO:0000256" key="4">
    <source>
        <dbReference type="ARBA" id="ARBA00022989"/>
    </source>
</evidence>
<feature type="transmembrane region" description="Helical" evidence="7">
    <location>
        <begin position="85"/>
        <end position="105"/>
    </location>
</feature>
<evidence type="ECO:0000256" key="3">
    <source>
        <dbReference type="ARBA" id="ARBA00022692"/>
    </source>
</evidence>
<dbReference type="InterPro" id="IPR011701">
    <property type="entry name" value="MFS"/>
</dbReference>
<dbReference type="Proteomes" id="UP000887013">
    <property type="component" value="Unassembled WGS sequence"/>
</dbReference>
<keyword evidence="5 7" id="KW-0472">Membrane</keyword>
<sequence>FIRRRIPKRFIVTILGFFGVLNMYAMRVNLSVAIVSMVNTSAQVLENKNYSLTECPAGKFLNIYAEQSEFKAERYNWDYVTQSQIMSAFFYLYFLSLVFGGYIAEKIGAQKVYGAGVFFTSFLTLLTPVIVRWGVTPFIVLRALEGLGEGITFPAMTSVISQWAPKMERSRITSIIYSGTGLGGALGMSLTGWLCSTNFLGGWPSVFYAFGTFGCLWVVFWCILVYESPFKHPYITERELSLYKDNTKPSTQKPKVPWFAIFTSIPFWVLLSAYCGYFFADTILYVEMPTYLSRVLHIDVHMVGLLMSIPCIVLSLGSWVGPIFADKLRKSGKLSITSIRKIFNSI</sequence>
<feature type="transmembrane region" description="Helical" evidence="7">
    <location>
        <begin position="139"/>
        <end position="160"/>
    </location>
</feature>
<dbReference type="SUPFAM" id="SSF103473">
    <property type="entry name" value="MFS general substrate transporter"/>
    <property type="match status" value="1"/>
</dbReference>
<keyword evidence="2" id="KW-1003">Cell membrane</keyword>
<name>A0A8X6P6E8_NEPPI</name>
<dbReference type="InterPro" id="IPR050382">
    <property type="entry name" value="MFS_Na/Anion_cotransporter"/>
</dbReference>
<feature type="transmembrane region" description="Helical" evidence="7">
    <location>
        <begin position="206"/>
        <end position="226"/>
    </location>
</feature>
<dbReference type="OrthoDB" id="2985014at2759"/>
<comment type="subcellular location">
    <subcellularLocation>
        <location evidence="1">Cell membrane</location>
        <topology evidence="1">Multi-pass membrane protein</topology>
    </subcellularLocation>
</comment>
<feature type="non-terminal residue" evidence="9">
    <location>
        <position position="1"/>
    </location>
</feature>
<accession>A0A8X6P6E8</accession>
<dbReference type="PANTHER" id="PTHR11662">
    <property type="entry name" value="SOLUTE CARRIER FAMILY 17"/>
    <property type="match status" value="1"/>
</dbReference>
<protein>
    <recommendedName>
        <fullName evidence="8">Major facilitator superfamily (MFS) profile domain-containing protein</fullName>
    </recommendedName>
</protein>
<keyword evidence="10" id="KW-1185">Reference proteome</keyword>
<dbReference type="AlphaFoldDB" id="A0A8X6P6E8"/>
<feature type="transmembrane region" description="Helical" evidence="7">
    <location>
        <begin position="300"/>
        <end position="325"/>
    </location>
</feature>
<dbReference type="GO" id="GO:0022857">
    <property type="term" value="F:transmembrane transporter activity"/>
    <property type="evidence" value="ECO:0007669"/>
    <property type="project" value="InterPro"/>
</dbReference>
<organism evidence="9 10">
    <name type="scientific">Nephila pilipes</name>
    <name type="common">Giant wood spider</name>
    <name type="synonym">Nephila maculata</name>
    <dbReference type="NCBI Taxonomy" id="299642"/>
    <lineage>
        <taxon>Eukaryota</taxon>
        <taxon>Metazoa</taxon>
        <taxon>Ecdysozoa</taxon>
        <taxon>Arthropoda</taxon>
        <taxon>Chelicerata</taxon>
        <taxon>Arachnida</taxon>
        <taxon>Araneae</taxon>
        <taxon>Araneomorphae</taxon>
        <taxon>Entelegynae</taxon>
        <taxon>Araneoidea</taxon>
        <taxon>Nephilidae</taxon>
        <taxon>Nephila</taxon>
    </lineage>
</organism>
<keyword evidence="6" id="KW-0325">Glycoprotein</keyword>
<proteinExistence type="predicted"/>
<feature type="domain" description="Major facilitator superfamily (MFS) profile" evidence="8">
    <location>
        <begin position="35"/>
        <end position="346"/>
    </location>
</feature>
<evidence type="ECO:0000256" key="7">
    <source>
        <dbReference type="SAM" id="Phobius"/>
    </source>
</evidence>
<dbReference type="Gene3D" id="1.20.1250.20">
    <property type="entry name" value="MFS general substrate transporter like domains"/>
    <property type="match status" value="2"/>
</dbReference>
<evidence type="ECO:0000256" key="6">
    <source>
        <dbReference type="ARBA" id="ARBA00023180"/>
    </source>
</evidence>
<feature type="transmembrane region" description="Helical" evidence="7">
    <location>
        <begin position="172"/>
        <end position="194"/>
    </location>
</feature>
<dbReference type="InterPro" id="IPR020846">
    <property type="entry name" value="MFS_dom"/>
</dbReference>
<evidence type="ECO:0000256" key="1">
    <source>
        <dbReference type="ARBA" id="ARBA00004651"/>
    </source>
</evidence>
<dbReference type="GO" id="GO:0005886">
    <property type="term" value="C:plasma membrane"/>
    <property type="evidence" value="ECO:0007669"/>
    <property type="project" value="UniProtKB-SubCell"/>
</dbReference>
<dbReference type="InterPro" id="IPR036259">
    <property type="entry name" value="MFS_trans_sf"/>
</dbReference>